<organism evidence="2 3">
    <name type="scientific">Alteromonas sediminis</name>
    <dbReference type="NCBI Taxonomy" id="2259342"/>
    <lineage>
        <taxon>Bacteria</taxon>
        <taxon>Pseudomonadati</taxon>
        <taxon>Pseudomonadota</taxon>
        <taxon>Gammaproteobacteria</taxon>
        <taxon>Alteromonadales</taxon>
        <taxon>Alteromonadaceae</taxon>
        <taxon>Alteromonas/Salinimonas group</taxon>
        <taxon>Alteromonas</taxon>
    </lineage>
</organism>
<keyword evidence="3" id="KW-1185">Reference proteome</keyword>
<accession>A0A3N5Y4B4</accession>
<comment type="caution">
    <text evidence="2">The sequence shown here is derived from an EMBL/GenBank/DDBJ whole genome shotgun (WGS) entry which is preliminary data.</text>
</comment>
<dbReference type="OrthoDB" id="9888192at2"/>
<evidence type="ECO:0000313" key="2">
    <source>
        <dbReference type="EMBL" id="RPJ68350.1"/>
    </source>
</evidence>
<dbReference type="EMBL" id="RPOK01000001">
    <property type="protein sequence ID" value="RPJ68350.1"/>
    <property type="molecule type" value="Genomic_DNA"/>
</dbReference>
<name>A0A3N5Y4B4_9ALTE</name>
<dbReference type="AlphaFoldDB" id="A0A3N5Y4B4"/>
<protein>
    <submittedName>
        <fullName evidence="2">Uncharacterized protein</fullName>
    </submittedName>
</protein>
<keyword evidence="1" id="KW-0472">Membrane</keyword>
<keyword evidence="1" id="KW-0812">Transmembrane</keyword>
<dbReference type="Proteomes" id="UP000275281">
    <property type="component" value="Unassembled WGS sequence"/>
</dbReference>
<proteinExistence type="predicted"/>
<feature type="transmembrane region" description="Helical" evidence="1">
    <location>
        <begin position="82"/>
        <end position="105"/>
    </location>
</feature>
<evidence type="ECO:0000256" key="1">
    <source>
        <dbReference type="SAM" id="Phobius"/>
    </source>
</evidence>
<keyword evidence="1" id="KW-1133">Transmembrane helix</keyword>
<reference evidence="2 3" key="1">
    <citation type="submission" date="2018-11" db="EMBL/GenBank/DDBJ databases">
        <authorList>
            <person name="Ye M.-Q."/>
            <person name="Du Z.-J."/>
        </authorList>
    </citation>
    <scope>NUCLEOTIDE SEQUENCE [LARGE SCALE GENOMIC DNA]</scope>
    <source>
        <strain evidence="2 3">U0105</strain>
    </source>
</reference>
<evidence type="ECO:0000313" key="3">
    <source>
        <dbReference type="Proteomes" id="UP000275281"/>
    </source>
</evidence>
<feature type="transmembrane region" description="Helical" evidence="1">
    <location>
        <begin position="12"/>
        <end position="32"/>
    </location>
</feature>
<gene>
    <name evidence="2" type="ORF">DRW07_02775</name>
</gene>
<sequence length="112" mass="12253">MKTLSATISSKSLQSLTVLIGIIFYAAAWYVYQSTSNTTEYLFRLQDIHIESFASQGMDPNQVILNGETLRDIASKYTQGSLFGTIGMAIAGSLFLLLAFVLSAFKVRIGSE</sequence>
<dbReference type="RefSeq" id="WP_124026351.1">
    <property type="nucleotide sequence ID" value="NZ_JBHRSN010000005.1"/>
</dbReference>